<dbReference type="Gene3D" id="3.40.800.20">
    <property type="entry name" value="Histone deacetylase domain"/>
    <property type="match status" value="1"/>
</dbReference>
<dbReference type="GO" id="GO:0004407">
    <property type="term" value="F:histone deacetylase activity"/>
    <property type="evidence" value="ECO:0007669"/>
    <property type="project" value="TreeGrafter"/>
</dbReference>
<dbReference type="AlphaFoldDB" id="A0A0M0JG26"/>
<dbReference type="EMBL" id="JWZX01003009">
    <property type="protein sequence ID" value="KOO25193.1"/>
    <property type="molecule type" value="Genomic_DNA"/>
</dbReference>
<evidence type="ECO:0000313" key="7">
    <source>
        <dbReference type="EMBL" id="KOO25193.1"/>
    </source>
</evidence>
<keyword evidence="3" id="KW-0479">Metal-binding</keyword>
<feature type="domain" description="Histone deacetylase" evidence="6">
    <location>
        <begin position="125"/>
        <end position="330"/>
    </location>
</feature>
<evidence type="ECO:0000256" key="5">
    <source>
        <dbReference type="ARBA" id="ARBA00022833"/>
    </source>
</evidence>
<comment type="caution">
    <text evidence="7">The sequence shown here is derived from an EMBL/GenBank/DDBJ whole genome shotgun (WGS) entry which is preliminary data.</text>
</comment>
<dbReference type="PRINTS" id="PR01270">
    <property type="entry name" value="HDASUPER"/>
</dbReference>
<comment type="similarity">
    <text evidence="2">Belongs to the histone deacetylase family.</text>
</comment>
<dbReference type="GO" id="GO:0040029">
    <property type="term" value="P:epigenetic regulation of gene expression"/>
    <property type="evidence" value="ECO:0007669"/>
    <property type="project" value="TreeGrafter"/>
</dbReference>
<organism evidence="7 8">
    <name type="scientific">Chrysochromulina tobinii</name>
    <dbReference type="NCBI Taxonomy" id="1460289"/>
    <lineage>
        <taxon>Eukaryota</taxon>
        <taxon>Haptista</taxon>
        <taxon>Haptophyta</taxon>
        <taxon>Prymnesiophyceae</taxon>
        <taxon>Prymnesiales</taxon>
        <taxon>Chrysochromulinaceae</taxon>
        <taxon>Chrysochromulina</taxon>
    </lineage>
</organism>
<dbReference type="Proteomes" id="UP000037460">
    <property type="component" value="Unassembled WGS sequence"/>
</dbReference>
<evidence type="ECO:0000256" key="3">
    <source>
        <dbReference type="ARBA" id="ARBA00022723"/>
    </source>
</evidence>
<dbReference type="GO" id="GO:0016787">
    <property type="term" value="F:hydrolase activity"/>
    <property type="evidence" value="ECO:0007669"/>
    <property type="project" value="UniProtKB-KW"/>
</dbReference>
<protein>
    <submittedName>
        <fullName evidence="7">Acetylpolyamine aminohydrolase</fullName>
    </submittedName>
</protein>
<keyword evidence="8" id="KW-1185">Reference proteome</keyword>
<evidence type="ECO:0000256" key="4">
    <source>
        <dbReference type="ARBA" id="ARBA00022801"/>
    </source>
</evidence>
<dbReference type="InterPro" id="IPR023696">
    <property type="entry name" value="Ureohydrolase_dom_sf"/>
</dbReference>
<sequence length="341" mass="37653">MQVLVTASRDPRPKERIYENKPETRRTQILTEIRSRNARIELADVANGPAAIDMYVKLGITTADKLDFLRTAHAAWKSAPSPEPSFQSSETAEKDGIIPNLFVRDRPHPTAPWARRMAYHSNCVLTPIYDNTAEVLADDAAVCAHAVEMILAGRSAAYALTTHPGHHAFADYYGGFCFMNHAAFAFSRLRQAGKKPFLIDVDYHAGDGTASFLSSRDMVSLHALNDYPYTPLDCPYAIFTPPDTAWEGYEPLLREALSRRPPETDVLVLSLGFDTQDGDPCAAEGHRLRLQPEDFAKMRAVIDETGLQLIVTQEGGYLMSSVHKAAAEFWLAGEMAAPAIS</sequence>
<name>A0A0M0JG26_9EUKA</name>
<dbReference type="Pfam" id="PF00850">
    <property type="entry name" value="Hist_deacetyl"/>
    <property type="match status" value="1"/>
</dbReference>
<dbReference type="InterPro" id="IPR037138">
    <property type="entry name" value="His_deacetylse_dom_sf"/>
</dbReference>
<dbReference type="OrthoDB" id="424012at2759"/>
<dbReference type="PANTHER" id="PTHR10625">
    <property type="entry name" value="HISTONE DEACETYLASE HDAC1-RELATED"/>
    <property type="match status" value="1"/>
</dbReference>
<evidence type="ECO:0000313" key="8">
    <source>
        <dbReference type="Proteomes" id="UP000037460"/>
    </source>
</evidence>
<evidence type="ECO:0000256" key="2">
    <source>
        <dbReference type="ARBA" id="ARBA00005947"/>
    </source>
</evidence>
<dbReference type="GO" id="GO:0046872">
    <property type="term" value="F:metal ion binding"/>
    <property type="evidence" value="ECO:0007669"/>
    <property type="project" value="UniProtKB-KW"/>
</dbReference>
<dbReference type="InterPro" id="IPR023801">
    <property type="entry name" value="His_deacetylse_dom"/>
</dbReference>
<gene>
    <name evidence="7" type="ORF">Ctob_010361</name>
</gene>
<evidence type="ECO:0000256" key="1">
    <source>
        <dbReference type="ARBA" id="ARBA00001947"/>
    </source>
</evidence>
<comment type="cofactor">
    <cofactor evidence="1">
        <name>Zn(2+)</name>
        <dbReference type="ChEBI" id="CHEBI:29105"/>
    </cofactor>
</comment>
<dbReference type="PANTHER" id="PTHR10625:SF17">
    <property type="entry name" value="HISTONE DEACETYLASE 8"/>
    <property type="match status" value="1"/>
</dbReference>
<evidence type="ECO:0000259" key="6">
    <source>
        <dbReference type="Pfam" id="PF00850"/>
    </source>
</evidence>
<accession>A0A0M0JG26</accession>
<keyword evidence="4 7" id="KW-0378">Hydrolase</keyword>
<proteinExistence type="inferred from homology"/>
<dbReference type="InterPro" id="IPR000286">
    <property type="entry name" value="HDACs"/>
</dbReference>
<dbReference type="SUPFAM" id="SSF52768">
    <property type="entry name" value="Arginase/deacetylase"/>
    <property type="match status" value="1"/>
</dbReference>
<keyword evidence="5" id="KW-0862">Zinc</keyword>
<reference evidence="8" key="1">
    <citation type="journal article" date="2015" name="PLoS Genet.">
        <title>Genome Sequence and Transcriptome Analyses of Chrysochromulina tobin: Metabolic Tools for Enhanced Algal Fitness in the Prominent Order Prymnesiales (Haptophyceae).</title>
        <authorList>
            <person name="Hovde B.T."/>
            <person name="Deodato C.R."/>
            <person name="Hunsperger H.M."/>
            <person name="Ryken S.A."/>
            <person name="Yost W."/>
            <person name="Jha R.K."/>
            <person name="Patterson J."/>
            <person name="Monnat R.J. Jr."/>
            <person name="Barlow S.B."/>
            <person name="Starkenburg S.R."/>
            <person name="Cattolico R.A."/>
        </authorList>
    </citation>
    <scope>NUCLEOTIDE SEQUENCE</scope>
    <source>
        <strain evidence="8">CCMP291</strain>
    </source>
</reference>